<dbReference type="Proteomes" id="UP000195521">
    <property type="component" value="Unassembled WGS sequence"/>
</dbReference>
<dbReference type="EMBL" id="BDQF01000012">
    <property type="protein sequence ID" value="GAW81567.1"/>
    <property type="molecule type" value="Genomic_DNA"/>
</dbReference>
<evidence type="ECO:0000313" key="3">
    <source>
        <dbReference type="EMBL" id="GAW81567.1"/>
    </source>
</evidence>
<feature type="coiled-coil region" evidence="1">
    <location>
        <begin position="32"/>
        <end position="102"/>
    </location>
</feature>
<organism evidence="3 4">
    <name type="scientific">Plasmodium gonderi</name>
    <dbReference type="NCBI Taxonomy" id="77519"/>
    <lineage>
        <taxon>Eukaryota</taxon>
        <taxon>Sar</taxon>
        <taxon>Alveolata</taxon>
        <taxon>Apicomplexa</taxon>
        <taxon>Aconoidasida</taxon>
        <taxon>Haemosporida</taxon>
        <taxon>Plasmodiidae</taxon>
        <taxon>Plasmodium</taxon>
        <taxon>Plasmodium (Plasmodium)</taxon>
    </lineage>
</organism>
<protein>
    <submittedName>
        <fullName evidence="3">Uncharacterized protein</fullName>
    </submittedName>
</protein>
<proteinExistence type="predicted"/>
<keyword evidence="1" id="KW-0175">Coiled coil</keyword>
<evidence type="ECO:0000256" key="1">
    <source>
        <dbReference type="SAM" id="Coils"/>
    </source>
</evidence>
<comment type="caution">
    <text evidence="3">The sequence shown here is derived from an EMBL/GenBank/DDBJ whole genome shotgun (WGS) entry which is preliminary data.</text>
</comment>
<dbReference type="AlphaFoldDB" id="A0A1Y1JK38"/>
<feature type="region of interest" description="Disordered" evidence="2">
    <location>
        <begin position="381"/>
        <end position="400"/>
    </location>
</feature>
<accession>A0A1Y1JK38</accession>
<dbReference type="RefSeq" id="XP_028544156.1">
    <property type="nucleotide sequence ID" value="XM_028688355.1"/>
</dbReference>
<reference evidence="4" key="1">
    <citation type="submission" date="2017-04" db="EMBL/GenBank/DDBJ databases">
        <title>Plasmodium gonderi genome.</title>
        <authorList>
            <person name="Arisue N."/>
            <person name="Honma H."/>
            <person name="Kawai S."/>
            <person name="Tougan T."/>
            <person name="Tanabe K."/>
            <person name="Horii T."/>
        </authorList>
    </citation>
    <scope>NUCLEOTIDE SEQUENCE [LARGE SCALE GENOMIC DNA]</scope>
    <source>
        <strain evidence="4">ATCC 30045</strain>
    </source>
</reference>
<feature type="coiled-coil region" evidence="1">
    <location>
        <begin position="153"/>
        <end position="250"/>
    </location>
</feature>
<dbReference type="GeneID" id="39748295"/>
<evidence type="ECO:0000256" key="2">
    <source>
        <dbReference type="SAM" id="MobiDB-lite"/>
    </source>
</evidence>
<feature type="compositionally biased region" description="Polar residues" evidence="2">
    <location>
        <begin position="387"/>
        <end position="400"/>
    </location>
</feature>
<gene>
    <name evidence="3" type="ORF">PGO_110160</name>
</gene>
<keyword evidence="4" id="KW-1185">Reference proteome</keyword>
<sequence length="400" mass="48351">MNEEEKVFFKFTESKILLKEFCEEYVKVKKNEELLTQQMNKIQLKNYELENEIEKYKELIKNIERKKDKEMENYNFEYDIKIKKLAKEMDFLNSCLNKEKENNNLKATELIGLKLENEKYKIKLCNKKENNIQEKDNTKLLTQSNINVLNKIYTDINQKVENIMKHLNETKNNRHDIEQKIKNYQSVLNEYLKKITEINLKYEKFYKLYKEAHFKNILNKSKNKLLKCQIEELKSENKLLSNQILTLKKSINSIDVEKTQYYLLLKKAEKKNLFFYHKFDVNKMSQESEKEAKHAQHDVNQVTHISSDTPQKISHHSNMLDKQVQDNTIHKSPKEFNKNTSIYKYRQMNTNKSYRSDEFNIKKERKRKKILFFSDNDYDKRKKRKNQMSNAETSVHTTLI</sequence>
<dbReference type="OMA" id="QFYKLYK"/>
<dbReference type="OrthoDB" id="382690at2759"/>
<evidence type="ECO:0000313" key="4">
    <source>
        <dbReference type="Proteomes" id="UP000195521"/>
    </source>
</evidence>
<name>A0A1Y1JK38_PLAGO</name>